<dbReference type="EMBL" id="CM044708">
    <property type="protein sequence ID" value="KAI5649075.1"/>
    <property type="molecule type" value="Genomic_DNA"/>
</dbReference>
<dbReference type="Proteomes" id="UP001060085">
    <property type="component" value="Linkage Group LG08"/>
</dbReference>
<evidence type="ECO:0000313" key="2">
    <source>
        <dbReference type="Proteomes" id="UP001060085"/>
    </source>
</evidence>
<gene>
    <name evidence="1" type="ORF">M9H77_35080</name>
</gene>
<proteinExistence type="predicted"/>
<accession>A0ACB9ZRN2</accession>
<keyword evidence="2" id="KW-1185">Reference proteome</keyword>
<comment type="caution">
    <text evidence="1">The sequence shown here is derived from an EMBL/GenBank/DDBJ whole genome shotgun (WGS) entry which is preliminary data.</text>
</comment>
<reference evidence="2" key="1">
    <citation type="journal article" date="2023" name="Nat. Plants">
        <title>Single-cell RNA sequencing provides a high-resolution roadmap for understanding the multicellular compartmentation of specialized metabolism.</title>
        <authorList>
            <person name="Sun S."/>
            <person name="Shen X."/>
            <person name="Li Y."/>
            <person name="Li Y."/>
            <person name="Wang S."/>
            <person name="Li R."/>
            <person name="Zhang H."/>
            <person name="Shen G."/>
            <person name="Guo B."/>
            <person name="Wei J."/>
            <person name="Xu J."/>
            <person name="St-Pierre B."/>
            <person name="Chen S."/>
            <person name="Sun C."/>
        </authorList>
    </citation>
    <scope>NUCLEOTIDE SEQUENCE [LARGE SCALE GENOMIC DNA]</scope>
</reference>
<evidence type="ECO:0000313" key="1">
    <source>
        <dbReference type="EMBL" id="KAI5649075.1"/>
    </source>
</evidence>
<protein>
    <submittedName>
        <fullName evidence="1">Uncharacterized protein</fullName>
    </submittedName>
</protein>
<sequence length="190" mass="22507">MMKYVKHIYCTTHTSIDINNKRFERKRLAFEPSGWDWSHFGRGFEEQVERLEGQEKASKLFSMCSISKDHSREKIGGENGLVLEEELPIANGSPAPTIVYNKKLNRTYLDEFFMAKDGSYEKTRDGLFQACKRKMRICNFSSYAKTFDYIPYDDYGGYEGVNDTCDNYENSPYDYYKWHHDSYNYRSNLW</sequence>
<name>A0ACB9ZRN2_CATRO</name>
<organism evidence="1 2">
    <name type="scientific">Catharanthus roseus</name>
    <name type="common">Madagascar periwinkle</name>
    <name type="synonym">Vinca rosea</name>
    <dbReference type="NCBI Taxonomy" id="4058"/>
    <lineage>
        <taxon>Eukaryota</taxon>
        <taxon>Viridiplantae</taxon>
        <taxon>Streptophyta</taxon>
        <taxon>Embryophyta</taxon>
        <taxon>Tracheophyta</taxon>
        <taxon>Spermatophyta</taxon>
        <taxon>Magnoliopsida</taxon>
        <taxon>eudicotyledons</taxon>
        <taxon>Gunneridae</taxon>
        <taxon>Pentapetalae</taxon>
        <taxon>asterids</taxon>
        <taxon>lamiids</taxon>
        <taxon>Gentianales</taxon>
        <taxon>Apocynaceae</taxon>
        <taxon>Rauvolfioideae</taxon>
        <taxon>Vinceae</taxon>
        <taxon>Catharanthinae</taxon>
        <taxon>Catharanthus</taxon>
    </lineage>
</organism>